<gene>
    <name evidence="1" type="ordered locus">LFE_1437</name>
</gene>
<name>I0IPC1_LEPFC</name>
<keyword evidence="2" id="KW-1185">Reference proteome</keyword>
<dbReference type="OrthoDB" id="5477114at2"/>
<evidence type="ECO:0000313" key="2">
    <source>
        <dbReference type="Proteomes" id="UP000007382"/>
    </source>
</evidence>
<keyword evidence="1" id="KW-0808">Transferase</keyword>
<dbReference type="HOGENOM" id="CLU_1608800_0_0_0"/>
<dbReference type="PATRIC" id="fig|1162668.3.peg.1706"/>
<protein>
    <submittedName>
        <fullName evidence="1">Putative glycosyl transferase, family 2</fullName>
    </submittedName>
</protein>
<dbReference type="GO" id="GO:0016740">
    <property type="term" value="F:transferase activity"/>
    <property type="evidence" value="ECO:0007669"/>
    <property type="project" value="UniProtKB-KW"/>
</dbReference>
<organism evidence="1 2">
    <name type="scientific">Leptospirillum ferrooxidans (strain C2-3)</name>
    <dbReference type="NCBI Taxonomy" id="1162668"/>
    <lineage>
        <taxon>Bacteria</taxon>
        <taxon>Pseudomonadati</taxon>
        <taxon>Nitrospirota</taxon>
        <taxon>Nitrospiria</taxon>
        <taxon>Nitrospirales</taxon>
        <taxon>Nitrospiraceae</taxon>
        <taxon>Leptospirillum</taxon>
    </lineage>
</organism>
<dbReference type="Proteomes" id="UP000007382">
    <property type="component" value="Chromosome"/>
</dbReference>
<evidence type="ECO:0000313" key="1">
    <source>
        <dbReference type="EMBL" id="BAM07120.1"/>
    </source>
</evidence>
<dbReference type="RefSeq" id="WP_014449607.1">
    <property type="nucleotide sequence ID" value="NC_017094.1"/>
</dbReference>
<proteinExistence type="predicted"/>
<sequence length="165" mass="19642">MFNEAFNPRLIKDDDFNFKMFLAGRLACIPESLVRVRMPSVFYNDIKEAQATSLHVINKLDLFFNILKEKLSDNKTVKIDEKGFSTIRSQWLMEQATGFILYENGKKIAQRLIIEAIKEKPFDYKNWKVYLRSFSQKKKVKNGEPKRLLQEDIDYLMKKEFFRLN</sequence>
<dbReference type="KEGG" id="lfc:LFE_1437"/>
<dbReference type="EMBL" id="AP012342">
    <property type="protein sequence ID" value="BAM07120.1"/>
    <property type="molecule type" value="Genomic_DNA"/>
</dbReference>
<dbReference type="eggNOG" id="COG1216">
    <property type="taxonomic scope" value="Bacteria"/>
</dbReference>
<reference evidence="2" key="2">
    <citation type="submission" date="2012-03" db="EMBL/GenBank/DDBJ databases">
        <title>The complete genome sequence of the pioneer microbe on fresh volcanic deposit, Leptospirillum ferrooxidans strain C2-3.</title>
        <authorList>
            <person name="Fujimura R."/>
            <person name="Sato Y."/>
            <person name="Nishizawa T."/>
            <person name="Nanba K."/>
            <person name="Oshima K."/>
            <person name="Hattori M."/>
            <person name="Kamijo T."/>
            <person name="Ohta H."/>
        </authorList>
    </citation>
    <scope>NUCLEOTIDE SEQUENCE [LARGE SCALE GENOMIC DNA]</scope>
    <source>
        <strain evidence="2">C2-3</strain>
    </source>
</reference>
<accession>I0IPC1</accession>
<dbReference type="STRING" id="1162668.LFE_1437"/>
<dbReference type="AlphaFoldDB" id="I0IPC1"/>
<reference evidence="1 2" key="1">
    <citation type="journal article" date="2012" name="J. Bacteriol.">
        <title>Complete Genome Sequence of Leptospirillum ferrooxidans Strain C2-3, Isolated from a Fresh Volcanic Ash Deposit on the Island of Miyake, Japan.</title>
        <authorList>
            <person name="Fujimura R."/>
            <person name="Sato Y."/>
            <person name="Nishizawa T."/>
            <person name="Oshima K."/>
            <person name="Kim S.-W."/>
            <person name="Hattori M."/>
            <person name="Kamijo T."/>
            <person name="Ohta H."/>
        </authorList>
    </citation>
    <scope>NUCLEOTIDE SEQUENCE [LARGE SCALE GENOMIC DNA]</scope>
    <source>
        <strain evidence="1 2">C2-3</strain>
    </source>
</reference>